<dbReference type="InterPro" id="IPR002941">
    <property type="entry name" value="DNA_methylase_N4/N6"/>
</dbReference>
<evidence type="ECO:0000256" key="3">
    <source>
        <dbReference type="ARBA" id="ARBA00022679"/>
    </source>
</evidence>
<evidence type="ECO:0000256" key="1">
    <source>
        <dbReference type="ARBA" id="ARBA00006594"/>
    </source>
</evidence>
<name>A0A1F8FR98_9BACT</name>
<comment type="similarity">
    <text evidence="1">Belongs to the N(4)/N(6)-methyltransferase family.</text>
</comment>
<dbReference type="Gene3D" id="3.40.50.150">
    <property type="entry name" value="Vaccinia Virus protein VP39"/>
    <property type="match status" value="1"/>
</dbReference>
<keyword evidence="3" id="KW-0808">Transferase</keyword>
<dbReference type="AlphaFoldDB" id="A0A1F8FR98"/>
<evidence type="ECO:0000256" key="4">
    <source>
        <dbReference type="ARBA" id="ARBA00022691"/>
    </source>
</evidence>
<keyword evidence="2" id="KW-0489">Methyltransferase</keyword>
<accession>A0A1F8FR98</accession>
<protein>
    <recommendedName>
        <fullName evidence="5">DNA methylase N-4/N-6 domain-containing protein</fullName>
    </recommendedName>
</protein>
<proteinExistence type="inferred from homology"/>
<dbReference type="GO" id="GO:0032259">
    <property type="term" value="P:methylation"/>
    <property type="evidence" value="ECO:0007669"/>
    <property type="project" value="UniProtKB-KW"/>
</dbReference>
<evidence type="ECO:0000313" key="6">
    <source>
        <dbReference type="EMBL" id="OGN15531.1"/>
    </source>
</evidence>
<keyword evidence="4" id="KW-0949">S-adenosyl-L-methionine</keyword>
<dbReference type="EMBL" id="MGJV01000008">
    <property type="protein sequence ID" value="OGN15531.1"/>
    <property type="molecule type" value="Genomic_DNA"/>
</dbReference>
<sequence length="495" mass="57240">MNNNKLLSADTAADVKSTKNLLREIEALKQENKQLKSRKRYGLVWEDKPEQVVELCKEKLPVLVEDGGKNIRMGEGSVNALIEGDNYHALSVLNYTHKEKIDLIYIDPPYNTGGEGFMYNDKIVNREDAYRHSKWINFMDKRLRLAKNLLKKDGVILINIDDNEIAQLKLLCDEIFGEDNFRNTIIWSYRTGGAPHKNDAFSRKHDYILLYSRSKEYFFNRFKEKIPYEKDFFGAKKDENGKFYADVNLRDVVDGDMILFKDGKTYKKISVKPVLNLSSERVEDFPTQKPIGLLKYFLEILSRPDAVILDFFAGSGSTGHAVLDINRENKDKRKFILCTDNENKICTDVCYPRLKKNIEGYKKESGKEVSGLGGNLKYFTTAFVDGSPTDKNKKKLVDKSTEMLCLKEGCFEKVRSGSDFKIFKDFKNKYLGIIYDDAGIEPFKKEIKRFNKKSIVYVFSLDDSAREDEFEDIKKLVELKPIPAVILNVYRRIFK</sequence>
<dbReference type="Proteomes" id="UP000176581">
    <property type="component" value="Unassembled WGS sequence"/>
</dbReference>
<reference evidence="6 7" key="1">
    <citation type="journal article" date="2016" name="Nat. Commun.">
        <title>Thousands of microbial genomes shed light on interconnected biogeochemical processes in an aquifer system.</title>
        <authorList>
            <person name="Anantharaman K."/>
            <person name="Brown C.T."/>
            <person name="Hug L.A."/>
            <person name="Sharon I."/>
            <person name="Castelle C.J."/>
            <person name="Probst A.J."/>
            <person name="Thomas B.C."/>
            <person name="Singh A."/>
            <person name="Wilkins M.J."/>
            <person name="Karaoz U."/>
            <person name="Brodie E.L."/>
            <person name="Williams K.H."/>
            <person name="Hubbard S.S."/>
            <person name="Banfield J.F."/>
        </authorList>
    </citation>
    <scope>NUCLEOTIDE SEQUENCE [LARGE SCALE GENOMIC DNA]</scope>
</reference>
<feature type="domain" description="DNA methylase N-4/N-6" evidence="5">
    <location>
        <begin position="101"/>
        <end position="345"/>
    </location>
</feature>
<dbReference type="InterPro" id="IPR029063">
    <property type="entry name" value="SAM-dependent_MTases_sf"/>
</dbReference>
<dbReference type="Pfam" id="PF01555">
    <property type="entry name" value="N6_N4_Mtase"/>
    <property type="match status" value="1"/>
</dbReference>
<dbReference type="GO" id="GO:0008170">
    <property type="term" value="F:N-methyltransferase activity"/>
    <property type="evidence" value="ECO:0007669"/>
    <property type="project" value="InterPro"/>
</dbReference>
<organism evidence="6 7">
    <name type="scientific">Candidatus Yanofskybacteria bacterium RIFCSPHIGHO2_02_FULL_43_22</name>
    <dbReference type="NCBI Taxonomy" id="1802681"/>
    <lineage>
        <taxon>Bacteria</taxon>
        <taxon>Candidatus Yanofskyibacteriota</taxon>
    </lineage>
</organism>
<dbReference type="PROSITE" id="PS00092">
    <property type="entry name" value="N6_MTASE"/>
    <property type="match status" value="1"/>
</dbReference>
<dbReference type="PRINTS" id="PR00506">
    <property type="entry name" value="D21N6MTFRASE"/>
</dbReference>
<dbReference type="InterPro" id="IPR002052">
    <property type="entry name" value="DNA_methylase_N6_adenine_CS"/>
</dbReference>
<evidence type="ECO:0000313" key="7">
    <source>
        <dbReference type="Proteomes" id="UP000176581"/>
    </source>
</evidence>
<dbReference type="InterPro" id="IPR002295">
    <property type="entry name" value="N4/N6-MTase_EcoPI_Mod-like"/>
</dbReference>
<evidence type="ECO:0000259" key="5">
    <source>
        <dbReference type="Pfam" id="PF01555"/>
    </source>
</evidence>
<dbReference type="SUPFAM" id="SSF53335">
    <property type="entry name" value="S-adenosyl-L-methionine-dependent methyltransferases"/>
    <property type="match status" value="1"/>
</dbReference>
<comment type="caution">
    <text evidence="6">The sequence shown here is derived from an EMBL/GenBank/DDBJ whole genome shotgun (WGS) entry which is preliminary data.</text>
</comment>
<gene>
    <name evidence="6" type="ORF">A3J47_00180</name>
</gene>
<evidence type="ECO:0000256" key="2">
    <source>
        <dbReference type="ARBA" id="ARBA00022603"/>
    </source>
</evidence>
<dbReference type="GO" id="GO:0003677">
    <property type="term" value="F:DNA binding"/>
    <property type="evidence" value="ECO:0007669"/>
    <property type="project" value="InterPro"/>
</dbReference>